<dbReference type="OrthoDB" id="1894168at2759"/>
<dbReference type="EMBL" id="JAKOGI010000238">
    <property type="protein sequence ID" value="KAJ8438894.1"/>
    <property type="molecule type" value="Genomic_DNA"/>
</dbReference>
<evidence type="ECO:0000313" key="2">
    <source>
        <dbReference type="EMBL" id="KAJ8438894.1"/>
    </source>
</evidence>
<protein>
    <submittedName>
        <fullName evidence="2">Uncharacterized protein</fullName>
    </submittedName>
</protein>
<feature type="region of interest" description="Disordered" evidence="1">
    <location>
        <begin position="220"/>
        <end position="250"/>
    </location>
</feature>
<dbReference type="AlphaFoldDB" id="A0A9Q1K9J1"/>
<comment type="caution">
    <text evidence="2">The sequence shown here is derived from an EMBL/GenBank/DDBJ whole genome shotgun (WGS) entry which is preliminary data.</text>
</comment>
<organism evidence="2 3">
    <name type="scientific">Carnegiea gigantea</name>
    <dbReference type="NCBI Taxonomy" id="171969"/>
    <lineage>
        <taxon>Eukaryota</taxon>
        <taxon>Viridiplantae</taxon>
        <taxon>Streptophyta</taxon>
        <taxon>Embryophyta</taxon>
        <taxon>Tracheophyta</taxon>
        <taxon>Spermatophyta</taxon>
        <taxon>Magnoliopsida</taxon>
        <taxon>eudicotyledons</taxon>
        <taxon>Gunneridae</taxon>
        <taxon>Pentapetalae</taxon>
        <taxon>Caryophyllales</taxon>
        <taxon>Cactineae</taxon>
        <taxon>Cactaceae</taxon>
        <taxon>Cactoideae</taxon>
        <taxon>Echinocereeae</taxon>
        <taxon>Carnegiea</taxon>
    </lineage>
</organism>
<name>A0A9Q1K9J1_9CARY</name>
<proteinExistence type="predicted"/>
<dbReference type="PANTHER" id="PTHR36805">
    <property type="entry name" value="AGENET DOMAIN-CONTAINING PROTEIN"/>
    <property type="match status" value="1"/>
</dbReference>
<accession>A0A9Q1K9J1</accession>
<dbReference type="PANTHER" id="PTHR36805:SF7">
    <property type="entry name" value="AGENET DOMAIN-CONTAINING PROTEIN"/>
    <property type="match status" value="1"/>
</dbReference>
<reference evidence="2" key="1">
    <citation type="submission" date="2022-04" db="EMBL/GenBank/DDBJ databases">
        <title>Carnegiea gigantea Genome sequencing and assembly v2.</title>
        <authorList>
            <person name="Copetti D."/>
            <person name="Sanderson M.J."/>
            <person name="Burquez A."/>
            <person name="Wojciechowski M.F."/>
        </authorList>
    </citation>
    <scope>NUCLEOTIDE SEQUENCE</scope>
    <source>
        <strain evidence="2">SGP5-SGP5p</strain>
        <tissue evidence="2">Aerial part</tissue>
    </source>
</reference>
<evidence type="ECO:0000256" key="1">
    <source>
        <dbReference type="SAM" id="MobiDB-lite"/>
    </source>
</evidence>
<dbReference type="Proteomes" id="UP001153076">
    <property type="component" value="Unassembled WGS sequence"/>
</dbReference>
<sequence length="378" mass="41292">MGGAEALEVYFWRLYLKGISWTIGLGCGEEVEAIRREGLIKFPDPPVGEGSVDCVSSKDLRPSLNWSLELGWTVPMPQSPQLDTGKSTILPSLKGSQIGHLRARLIKPLEQGMMGHRTVFCLESGRMLHSYICGATHEPIVLASIVMFKSTMSSSERPSHLVMNLVASLVRAVLMTLEILNEKGNHLPFPTEVSSQLALEMTDGILGPVPKSLVVAADDGRQNKKAESGSSLEPDELGSSEKSTSSFQCRPKDLLKQSEDVFMKDMQQTQSVDMESSRGDAGFGNPRSADSLSSVYVGEVSAGILGTIPAEERSHENGFQDKLLINETSPLTSTFCDGMEGKVMDLEELLCRVKWLRQILKSGISSNLQGPTWKFSNE</sequence>
<evidence type="ECO:0000313" key="3">
    <source>
        <dbReference type="Proteomes" id="UP001153076"/>
    </source>
</evidence>
<gene>
    <name evidence="2" type="ORF">Cgig2_007739</name>
</gene>
<keyword evidence="3" id="KW-1185">Reference proteome</keyword>